<feature type="domain" description="Glycoside hydrolase family 2" evidence="4">
    <location>
        <begin position="56"/>
        <end position="148"/>
    </location>
</feature>
<organism evidence="5 6">
    <name type="scientific">Candidatus Cryptobacteroides faecavium</name>
    <dbReference type="NCBI Taxonomy" id="2840762"/>
    <lineage>
        <taxon>Bacteria</taxon>
        <taxon>Pseudomonadati</taxon>
        <taxon>Bacteroidota</taxon>
        <taxon>Bacteroidia</taxon>
        <taxon>Bacteroidales</taxon>
        <taxon>Candidatus Cryptobacteroides</taxon>
    </lineage>
</organism>
<name>A0A9D9NFA3_9BACT</name>
<dbReference type="Proteomes" id="UP000823603">
    <property type="component" value="Unassembled WGS sequence"/>
</dbReference>
<evidence type="ECO:0000256" key="2">
    <source>
        <dbReference type="ARBA" id="ARBA00022801"/>
    </source>
</evidence>
<dbReference type="Pfam" id="PF18565">
    <property type="entry name" value="Glyco_hydro2_C5"/>
    <property type="match status" value="1"/>
</dbReference>
<gene>
    <name evidence="5" type="ORF">IAB82_07245</name>
</gene>
<evidence type="ECO:0000259" key="4">
    <source>
        <dbReference type="Pfam" id="PF18565"/>
    </source>
</evidence>
<dbReference type="SUPFAM" id="SSF49373">
    <property type="entry name" value="Invasin/intimin cell-adhesion fragments"/>
    <property type="match status" value="1"/>
</dbReference>
<dbReference type="Gene3D" id="2.60.40.10">
    <property type="entry name" value="Immunoglobulins"/>
    <property type="match status" value="1"/>
</dbReference>
<comment type="similarity">
    <text evidence="1">Belongs to the glycosyl hydrolase 2 family.</text>
</comment>
<comment type="caution">
    <text evidence="5">The sequence shown here is derived from an EMBL/GenBank/DDBJ whole genome shotgun (WGS) entry which is preliminary data.</text>
</comment>
<sequence length="153" mass="16412">MWYDAVYQPGEIKVVAYGEDGRPAAEKTVRTAGRPHHIELVPSYVEKTSPGGLPLLDADGKDLLYVTVKVMDKDGNLCPADSREMVFSVSGAASYRASANGDPTCLYIFHKPVMPAFNGMLTVIVCSGDAPGKATLTVRAKGLRPASLDIEVR</sequence>
<reference evidence="5" key="1">
    <citation type="submission" date="2020-10" db="EMBL/GenBank/DDBJ databases">
        <authorList>
            <person name="Gilroy R."/>
        </authorList>
    </citation>
    <scope>NUCLEOTIDE SEQUENCE</scope>
    <source>
        <strain evidence="5">B2-22910</strain>
    </source>
</reference>
<dbReference type="PANTHER" id="PTHR42732:SF1">
    <property type="entry name" value="BETA-MANNOSIDASE"/>
    <property type="match status" value="1"/>
</dbReference>
<dbReference type="GO" id="GO:0016798">
    <property type="term" value="F:hydrolase activity, acting on glycosyl bonds"/>
    <property type="evidence" value="ECO:0007669"/>
    <property type="project" value="UniProtKB-KW"/>
</dbReference>
<evidence type="ECO:0000256" key="3">
    <source>
        <dbReference type="ARBA" id="ARBA00023295"/>
    </source>
</evidence>
<dbReference type="InterPro" id="IPR040605">
    <property type="entry name" value="Glyco_hydro2_dom5"/>
</dbReference>
<protein>
    <recommendedName>
        <fullName evidence="4">Glycoside hydrolase family 2 domain-containing protein</fullName>
    </recommendedName>
</protein>
<dbReference type="InterPro" id="IPR013783">
    <property type="entry name" value="Ig-like_fold"/>
</dbReference>
<dbReference type="AlphaFoldDB" id="A0A9D9NFA3"/>
<keyword evidence="2" id="KW-0378">Hydrolase</keyword>
<evidence type="ECO:0000313" key="6">
    <source>
        <dbReference type="Proteomes" id="UP000823603"/>
    </source>
</evidence>
<reference evidence="5" key="2">
    <citation type="journal article" date="2021" name="PeerJ">
        <title>Extensive microbial diversity within the chicken gut microbiome revealed by metagenomics and culture.</title>
        <authorList>
            <person name="Gilroy R."/>
            <person name="Ravi A."/>
            <person name="Getino M."/>
            <person name="Pursley I."/>
            <person name="Horton D.L."/>
            <person name="Alikhan N.F."/>
            <person name="Baker D."/>
            <person name="Gharbi K."/>
            <person name="Hall N."/>
            <person name="Watson M."/>
            <person name="Adriaenssens E.M."/>
            <person name="Foster-Nyarko E."/>
            <person name="Jarju S."/>
            <person name="Secka A."/>
            <person name="Antonio M."/>
            <person name="Oren A."/>
            <person name="Chaudhuri R.R."/>
            <person name="La Ragione R."/>
            <person name="Hildebrand F."/>
            <person name="Pallen M.J."/>
        </authorList>
    </citation>
    <scope>NUCLEOTIDE SEQUENCE</scope>
    <source>
        <strain evidence="5">B2-22910</strain>
    </source>
</reference>
<evidence type="ECO:0000256" key="1">
    <source>
        <dbReference type="ARBA" id="ARBA00007401"/>
    </source>
</evidence>
<accession>A0A9D9NFA3</accession>
<dbReference type="PANTHER" id="PTHR42732">
    <property type="entry name" value="BETA-GALACTOSIDASE"/>
    <property type="match status" value="1"/>
</dbReference>
<dbReference type="InterPro" id="IPR008964">
    <property type="entry name" value="Invasin/intimin_cell_adhesion"/>
</dbReference>
<keyword evidence="3" id="KW-0326">Glycosidase</keyword>
<evidence type="ECO:0000313" key="5">
    <source>
        <dbReference type="EMBL" id="MBO8471571.1"/>
    </source>
</evidence>
<dbReference type="InterPro" id="IPR051913">
    <property type="entry name" value="GH2_Domain-Containing"/>
</dbReference>
<proteinExistence type="inferred from homology"/>
<dbReference type="EMBL" id="JADIMB010000105">
    <property type="protein sequence ID" value="MBO8471571.1"/>
    <property type="molecule type" value="Genomic_DNA"/>
</dbReference>